<evidence type="ECO:0000313" key="4">
    <source>
        <dbReference type="Proteomes" id="UP000294830"/>
    </source>
</evidence>
<dbReference type="RefSeq" id="WP_131840472.1">
    <property type="nucleotide sequence ID" value="NZ_SLWB01000020.1"/>
</dbReference>
<sequence>MVLSLARNFFEMEGFLTFIIFLILGFYLLGFLGKLALKLYIKRMQKRFGGFENGNGAFFHNFTYGFGGNRQTSQEENHREGDVTITNSNAKQDKKIKRDTGDYVDFEEIK</sequence>
<keyword evidence="2" id="KW-0812">Transmembrane</keyword>
<evidence type="ECO:0000256" key="2">
    <source>
        <dbReference type="SAM" id="Phobius"/>
    </source>
</evidence>
<evidence type="ECO:0000313" key="3">
    <source>
        <dbReference type="EMBL" id="TCN62097.1"/>
    </source>
</evidence>
<protein>
    <submittedName>
        <fullName evidence="3">Uncharacterized protein DUF4834</fullName>
    </submittedName>
</protein>
<keyword evidence="2" id="KW-0472">Membrane</keyword>
<name>A0A4R2E421_9BACT</name>
<feature type="region of interest" description="Disordered" evidence="1">
    <location>
        <begin position="70"/>
        <end position="97"/>
    </location>
</feature>
<reference evidence="3 4" key="1">
    <citation type="submission" date="2019-03" db="EMBL/GenBank/DDBJ databases">
        <title>Genomic Encyclopedia of Archaeal and Bacterial Type Strains, Phase II (KMG-II): from individual species to whole genera.</title>
        <authorList>
            <person name="Goeker M."/>
        </authorList>
    </citation>
    <scope>NUCLEOTIDE SEQUENCE [LARGE SCALE GENOMIC DNA]</scope>
    <source>
        <strain evidence="3 4">RL-C</strain>
    </source>
</reference>
<dbReference type="EMBL" id="SLWB01000020">
    <property type="protein sequence ID" value="TCN62097.1"/>
    <property type="molecule type" value="Genomic_DNA"/>
</dbReference>
<organism evidence="3 4">
    <name type="scientific">Acetobacteroides hydrogenigenes</name>
    <dbReference type="NCBI Taxonomy" id="979970"/>
    <lineage>
        <taxon>Bacteria</taxon>
        <taxon>Pseudomonadati</taxon>
        <taxon>Bacteroidota</taxon>
        <taxon>Bacteroidia</taxon>
        <taxon>Bacteroidales</taxon>
        <taxon>Rikenellaceae</taxon>
        <taxon>Acetobacteroides</taxon>
    </lineage>
</organism>
<dbReference type="AlphaFoldDB" id="A0A4R2E421"/>
<evidence type="ECO:0000256" key="1">
    <source>
        <dbReference type="SAM" id="MobiDB-lite"/>
    </source>
</evidence>
<comment type="caution">
    <text evidence="3">The sequence shown here is derived from an EMBL/GenBank/DDBJ whole genome shotgun (WGS) entry which is preliminary data.</text>
</comment>
<dbReference type="Pfam" id="PF16118">
    <property type="entry name" value="DUF4834"/>
    <property type="match status" value="1"/>
</dbReference>
<feature type="transmembrane region" description="Helical" evidence="2">
    <location>
        <begin position="15"/>
        <end position="37"/>
    </location>
</feature>
<dbReference type="InterPro" id="IPR032272">
    <property type="entry name" value="DUF4834"/>
</dbReference>
<proteinExistence type="predicted"/>
<keyword evidence="4" id="KW-1185">Reference proteome</keyword>
<keyword evidence="2" id="KW-1133">Transmembrane helix</keyword>
<dbReference type="Proteomes" id="UP000294830">
    <property type="component" value="Unassembled WGS sequence"/>
</dbReference>
<feature type="compositionally biased region" description="Basic and acidic residues" evidence="1">
    <location>
        <begin position="73"/>
        <end position="82"/>
    </location>
</feature>
<gene>
    <name evidence="3" type="ORF">CLV25_1208</name>
</gene>
<accession>A0A4R2E421</accession>